<dbReference type="RefSeq" id="XP_012653683.1">
    <property type="nucleotide sequence ID" value="XM_012798229.1"/>
</dbReference>
<name>W7XBN5_TETTS</name>
<keyword evidence="1" id="KW-0472">Membrane</keyword>
<feature type="transmembrane region" description="Helical" evidence="1">
    <location>
        <begin position="358"/>
        <end position="379"/>
    </location>
</feature>
<dbReference type="GeneID" id="24438534"/>
<gene>
    <name evidence="2" type="ORF">TTHERM_000346667</name>
</gene>
<dbReference type="InParanoid" id="W7XBN5"/>
<keyword evidence="3" id="KW-1185">Reference proteome</keyword>
<feature type="transmembrane region" description="Helical" evidence="1">
    <location>
        <begin position="103"/>
        <end position="122"/>
    </location>
</feature>
<evidence type="ECO:0000256" key="1">
    <source>
        <dbReference type="SAM" id="Phobius"/>
    </source>
</evidence>
<proteinExistence type="predicted"/>
<feature type="transmembrane region" description="Helical" evidence="1">
    <location>
        <begin position="440"/>
        <end position="461"/>
    </location>
</feature>
<keyword evidence="1" id="KW-1133">Transmembrane helix</keyword>
<dbReference type="PANTHER" id="PTHR11319">
    <property type="entry name" value="G PROTEIN-COUPLED RECEPTOR-RELATED"/>
    <property type="match status" value="1"/>
</dbReference>
<evidence type="ECO:0000313" key="2">
    <source>
        <dbReference type="EMBL" id="EWS73803.1"/>
    </source>
</evidence>
<accession>W7XBN5</accession>
<evidence type="ECO:0000313" key="3">
    <source>
        <dbReference type="Proteomes" id="UP000009168"/>
    </source>
</evidence>
<dbReference type="EMBL" id="GG662654">
    <property type="protein sequence ID" value="EWS73803.1"/>
    <property type="molecule type" value="Genomic_DNA"/>
</dbReference>
<feature type="transmembrane region" description="Helical" evidence="1">
    <location>
        <begin position="308"/>
        <end position="328"/>
    </location>
</feature>
<keyword evidence="1 2" id="KW-0812">Transmembrane</keyword>
<organism evidence="2 3">
    <name type="scientific">Tetrahymena thermophila (strain SB210)</name>
    <dbReference type="NCBI Taxonomy" id="312017"/>
    <lineage>
        <taxon>Eukaryota</taxon>
        <taxon>Sar</taxon>
        <taxon>Alveolata</taxon>
        <taxon>Ciliophora</taxon>
        <taxon>Intramacronucleata</taxon>
        <taxon>Oligohymenophorea</taxon>
        <taxon>Hymenostomatida</taxon>
        <taxon>Tetrahymenina</taxon>
        <taxon>Tetrahymenidae</taxon>
        <taxon>Tetrahymena</taxon>
    </lineage>
</organism>
<sequence>MLTQYDQVCKKCPEQASFCQGKAIQLQLGFWRESDQDLDDDQILYCQNNPQNCQEQYPNQIKGCIEGYIGPLCETCDSFGVVWNQRYTKTYTSKYKCNLCSQLIFQVLVILVIVLFIILYGLSSTFMFMNNFIYIQKCFYLRQMSILPISKSSQKDYSSFYLKILINYLQIIQYILKFQLSNLQEYISTSLDLMQSPQQQLQNSTDCLINSLIDNRIQRIKYNLILEVANPIFLLLIMGFILLIFKKLGFLQVSKYHFYTIMNVIFIFYQPSSIVYFIQSLSCRQISNKRYTQLDITIDCYNQEYENFVYFFSSTIILVYILIPFYIFHQIRKAKLKLNYCQVRFKYGYYYTEYKPQFFYWDLIRINFRVFIFIIFTVLEQNSDISYLIISFSISLYLILIIILSPIQNFSMLKIEIYTKINILIQIIIYRLSIYYQLTIAQYIIHMFHLIYIFYLILLIFNQKIKSSLNFFGKIFRALLRCLLSKEAFNKFINKNQTSFQAYKRWRFLKLMIKQILLQNNYQKLKKHSNSRNHKSCIDLKISQFINQNSFLIQSKLSSSPKTPNKINISNILTNSISTLHKKQTFKSNFGTPKKGKELQEHLNDQFNFEKQNTSQYYDTQYKFNQNNTNEVVMLDNTNLASIQNENSLFQKKHDVQQNQINQYSFCHEISSNQVNEQY</sequence>
<feature type="transmembrane region" description="Helical" evidence="1">
    <location>
        <begin position="385"/>
        <end position="405"/>
    </location>
</feature>
<dbReference type="PANTHER" id="PTHR11319:SF35">
    <property type="entry name" value="OUTER MEMBRANE PROTEIN PMPC-RELATED"/>
    <property type="match status" value="1"/>
</dbReference>
<reference evidence="3" key="1">
    <citation type="journal article" date="2006" name="PLoS Biol.">
        <title>Macronuclear genome sequence of the ciliate Tetrahymena thermophila, a model eukaryote.</title>
        <authorList>
            <person name="Eisen J.A."/>
            <person name="Coyne R.S."/>
            <person name="Wu M."/>
            <person name="Wu D."/>
            <person name="Thiagarajan M."/>
            <person name="Wortman J.R."/>
            <person name="Badger J.H."/>
            <person name="Ren Q."/>
            <person name="Amedeo P."/>
            <person name="Jones K.M."/>
            <person name="Tallon L.J."/>
            <person name="Delcher A.L."/>
            <person name="Salzberg S.L."/>
            <person name="Silva J.C."/>
            <person name="Haas B.J."/>
            <person name="Majoros W.H."/>
            <person name="Farzad M."/>
            <person name="Carlton J.M."/>
            <person name="Smith R.K. Jr."/>
            <person name="Garg J."/>
            <person name="Pearlman R.E."/>
            <person name="Karrer K.M."/>
            <person name="Sun L."/>
            <person name="Manning G."/>
            <person name="Elde N.C."/>
            <person name="Turkewitz A.P."/>
            <person name="Asai D.J."/>
            <person name="Wilkes D.E."/>
            <person name="Wang Y."/>
            <person name="Cai H."/>
            <person name="Collins K."/>
            <person name="Stewart B.A."/>
            <person name="Lee S.R."/>
            <person name="Wilamowska K."/>
            <person name="Weinberg Z."/>
            <person name="Ruzzo W.L."/>
            <person name="Wloga D."/>
            <person name="Gaertig J."/>
            <person name="Frankel J."/>
            <person name="Tsao C.-C."/>
            <person name="Gorovsky M.A."/>
            <person name="Keeling P.J."/>
            <person name="Waller R.F."/>
            <person name="Patron N.J."/>
            <person name="Cherry J.M."/>
            <person name="Stover N.A."/>
            <person name="Krieger C.J."/>
            <person name="del Toro C."/>
            <person name="Ryder H.F."/>
            <person name="Williamson S.C."/>
            <person name="Barbeau R.A."/>
            <person name="Hamilton E.P."/>
            <person name="Orias E."/>
        </authorList>
    </citation>
    <scope>NUCLEOTIDE SEQUENCE [LARGE SCALE GENOMIC DNA]</scope>
    <source>
        <strain evidence="3">SB210</strain>
    </source>
</reference>
<protein>
    <submittedName>
        <fullName evidence="2">Transmembrane protein, putative</fullName>
    </submittedName>
</protein>
<dbReference type="Proteomes" id="UP000009168">
    <property type="component" value="Unassembled WGS sequence"/>
</dbReference>
<feature type="transmembrane region" description="Helical" evidence="1">
    <location>
        <begin position="224"/>
        <end position="245"/>
    </location>
</feature>
<dbReference type="KEGG" id="tet:TTHERM_000346667"/>
<dbReference type="AlphaFoldDB" id="W7XBN5"/>
<feature type="transmembrane region" description="Helical" evidence="1">
    <location>
        <begin position="257"/>
        <end position="278"/>
    </location>
</feature>